<dbReference type="EMBL" id="MK072058">
    <property type="protein sequence ID" value="AYV77641.1"/>
    <property type="molecule type" value="Genomic_DNA"/>
</dbReference>
<name>A0A3G4ZUG9_9VIRU</name>
<reference evidence="1" key="1">
    <citation type="submission" date="2018-10" db="EMBL/GenBank/DDBJ databases">
        <title>Hidden diversity of soil giant viruses.</title>
        <authorList>
            <person name="Schulz F."/>
            <person name="Alteio L."/>
            <person name="Goudeau D."/>
            <person name="Ryan E.M."/>
            <person name="Malmstrom R.R."/>
            <person name="Blanchard J."/>
            <person name="Woyke T."/>
        </authorList>
    </citation>
    <scope>NUCLEOTIDE SEQUENCE</scope>
    <source>
        <strain evidence="1">DSV1</strain>
    </source>
</reference>
<accession>A0A3G4ZUG9</accession>
<sequence>MMAVQKKYQKAVDIMNIYNDEQKEYNPKILIKYLMYLMK</sequence>
<organism evidence="1">
    <name type="scientific">Dasosvirus sp</name>
    <dbReference type="NCBI Taxonomy" id="2487764"/>
    <lineage>
        <taxon>Viruses</taxon>
        <taxon>Varidnaviria</taxon>
        <taxon>Bamfordvirae</taxon>
        <taxon>Nucleocytoviricota</taxon>
        <taxon>Megaviricetes</taxon>
        <taxon>Imitervirales</taxon>
        <taxon>Mimiviridae</taxon>
        <taxon>Klosneuvirinae</taxon>
    </lineage>
</organism>
<gene>
    <name evidence="1" type="ORF">Dasosvirus17_1</name>
</gene>
<protein>
    <submittedName>
        <fullName evidence="1">Uncharacterized protein</fullName>
    </submittedName>
</protein>
<evidence type="ECO:0000313" key="1">
    <source>
        <dbReference type="EMBL" id="AYV77641.1"/>
    </source>
</evidence>
<proteinExistence type="predicted"/>